<dbReference type="PROSITE" id="PS00198">
    <property type="entry name" value="4FE4S_FER_1"/>
    <property type="match status" value="2"/>
</dbReference>
<evidence type="ECO:0000259" key="9">
    <source>
        <dbReference type="PROSITE" id="PS51379"/>
    </source>
</evidence>
<dbReference type="Gene3D" id="3.40.50.920">
    <property type="match status" value="1"/>
</dbReference>
<accession>A0A327KU36</accession>
<dbReference type="SUPFAM" id="SSF54862">
    <property type="entry name" value="4Fe-4S ferredoxins"/>
    <property type="match status" value="1"/>
</dbReference>
<dbReference type="InterPro" id="IPR019752">
    <property type="entry name" value="Pyrv/ketoisovalerate_OxRed_cat"/>
</dbReference>
<dbReference type="Proteomes" id="UP000248863">
    <property type="component" value="Unassembled WGS sequence"/>
</dbReference>
<dbReference type="InterPro" id="IPR050722">
    <property type="entry name" value="Pyruvate:ferred/Flavod_OxRd"/>
</dbReference>
<dbReference type="InterPro" id="IPR009014">
    <property type="entry name" value="Transketo_C/PFOR_II"/>
</dbReference>
<feature type="domain" description="4Fe-4S ferredoxin-type" evidence="9">
    <location>
        <begin position="968"/>
        <end position="997"/>
    </location>
</feature>
<keyword evidence="6" id="KW-0408">Iron</keyword>
<keyword evidence="8" id="KW-0175">Coiled coil</keyword>
<keyword evidence="1" id="KW-0813">Transport</keyword>
<evidence type="ECO:0000256" key="2">
    <source>
        <dbReference type="ARBA" id="ARBA00022485"/>
    </source>
</evidence>
<dbReference type="GO" id="GO:0046872">
    <property type="term" value="F:metal ion binding"/>
    <property type="evidence" value="ECO:0007669"/>
    <property type="project" value="UniProtKB-KW"/>
</dbReference>
<dbReference type="Pfam" id="PF02775">
    <property type="entry name" value="TPP_enzyme_C"/>
    <property type="match status" value="1"/>
</dbReference>
<name>A0A327KU36_9BRAD</name>
<dbReference type="SUPFAM" id="SSF52922">
    <property type="entry name" value="TK C-terminal domain-like"/>
    <property type="match status" value="1"/>
</dbReference>
<dbReference type="RefSeq" id="WP_111357292.1">
    <property type="nucleotide sequence ID" value="NZ_NPEU01000105.1"/>
</dbReference>
<protein>
    <submittedName>
        <fullName evidence="10">Pyruvate-flavodoxin oxidoreductase</fullName>
    </submittedName>
</protein>
<keyword evidence="3" id="KW-0479">Metal-binding</keyword>
<evidence type="ECO:0000256" key="5">
    <source>
        <dbReference type="ARBA" id="ARBA00023002"/>
    </source>
</evidence>
<dbReference type="SUPFAM" id="SSF52518">
    <property type="entry name" value="Thiamin diphosphate-binding fold (THDP-binding)"/>
    <property type="match status" value="2"/>
</dbReference>
<dbReference type="Gene3D" id="3.40.920.10">
    <property type="entry name" value="Pyruvate-ferredoxin oxidoreductase, PFOR, domain III"/>
    <property type="match status" value="1"/>
</dbReference>
<dbReference type="GO" id="GO:0006979">
    <property type="term" value="P:response to oxidative stress"/>
    <property type="evidence" value="ECO:0007669"/>
    <property type="project" value="TreeGrafter"/>
</dbReference>
<dbReference type="Pfam" id="PF01855">
    <property type="entry name" value="POR_N"/>
    <property type="match status" value="1"/>
</dbReference>
<evidence type="ECO:0000313" key="10">
    <source>
        <dbReference type="EMBL" id="RAI38838.1"/>
    </source>
</evidence>
<comment type="caution">
    <text evidence="10">The sequence shown here is derived from an EMBL/GenBank/DDBJ whole genome shotgun (WGS) entry which is preliminary data.</text>
</comment>
<reference evidence="10 11" key="1">
    <citation type="submission" date="2017-07" db="EMBL/GenBank/DDBJ databases">
        <title>Draft Genome Sequences of Select Purple Nonsulfur Bacteria.</title>
        <authorList>
            <person name="Lasarre B."/>
            <person name="Mckinlay J.B."/>
        </authorList>
    </citation>
    <scope>NUCLEOTIDE SEQUENCE [LARGE SCALE GENOMIC DNA]</scope>
    <source>
        <strain evidence="10 11">DSM 11907</strain>
    </source>
</reference>
<organism evidence="10 11">
    <name type="scientific">Rhodoplanes elegans</name>
    <dbReference type="NCBI Taxonomy" id="29408"/>
    <lineage>
        <taxon>Bacteria</taxon>
        <taxon>Pseudomonadati</taxon>
        <taxon>Pseudomonadota</taxon>
        <taxon>Alphaproteobacteria</taxon>
        <taxon>Hyphomicrobiales</taxon>
        <taxon>Nitrobacteraceae</taxon>
        <taxon>Rhodoplanes</taxon>
    </lineage>
</organism>
<dbReference type="OrthoDB" id="9794954at2"/>
<dbReference type="GO" id="GO:0016903">
    <property type="term" value="F:oxidoreductase activity, acting on the aldehyde or oxo group of donors"/>
    <property type="evidence" value="ECO:0007669"/>
    <property type="project" value="InterPro"/>
</dbReference>
<dbReference type="PROSITE" id="PS51379">
    <property type="entry name" value="4FE4S_FER_2"/>
    <property type="match status" value="2"/>
</dbReference>
<dbReference type="EMBL" id="NPEU01000105">
    <property type="protein sequence ID" value="RAI38838.1"/>
    <property type="molecule type" value="Genomic_DNA"/>
</dbReference>
<dbReference type="InterPro" id="IPR017900">
    <property type="entry name" value="4Fe4S_Fe_S_CS"/>
</dbReference>
<dbReference type="Pfam" id="PF01558">
    <property type="entry name" value="POR"/>
    <property type="match status" value="1"/>
</dbReference>
<dbReference type="InterPro" id="IPR002880">
    <property type="entry name" value="Pyrv_Fd/Flavodoxin_OxRdtase_N"/>
</dbReference>
<evidence type="ECO:0000256" key="4">
    <source>
        <dbReference type="ARBA" id="ARBA00022982"/>
    </source>
</evidence>
<keyword evidence="4" id="KW-0249">Electron transport</keyword>
<dbReference type="InterPro" id="IPR011766">
    <property type="entry name" value="TPP_enzyme_TPP-bd"/>
</dbReference>
<sequence length="1659" mass="178991">MNAKYSGIPTVINGNGAVAQVMGHVCGGVIGYPITPSTEISEIYEAFRSAGGCNVWGKHPFFFEPEGEHSAQSGALGAALTGGKFVSNASSSQGILYGLESHYVTVGKKVGGFVLQVAARVVSKHSLNVMAGHDDVYALLQSGYTILFGSNPQEAADLAVISYKVSATSLIPVANAMDGFATSHMMSEALMPEPELVREFLGDPAGRIKCPTVAQEILFGAKGRVHQLELWLIKHEGDFAPADLAKLRTWLKTEADGVETDNAASLIGDTLALVPEELRGAWTRQWTNAYEKGTRQLVPALVDVHNPGLTGGVQNQPDFQAGSVDHRTHFVRDVPRFVREAMAEYAALTGREYKPVMTYMCDDAEHVMVGLGSVTDDVEAVVQHLRSQGKKVGVVSIKLLQPFPEAELVAALKGKTAVTVLERSDVTALTSFVTQALFKGVENATNGTRHPGIPALDRLPKMTTAIFGLGAHDLQPRHLIAAFKNMETKNAPFVYLGSQFFAKDPSPRLAALQERLKEAYPETELMALETEANPNLLPPTAFRVRFHSVGGYGTIATGKLLTDILAGVLDMHSKASPKYGSEKSGAPTNYYITLSPETVKITNAEIEDVEIVVSPDHKVFSHTNPLRGLVEGGTFVLQSNLSPLEVWKELPKRARKTIRDKKIKMFVVDGFAVAKRHAPTPELETRMMGIAFIGAVCGHVDRIVADASMDVILKKVQQQLSKKFGSKGAAVVDGNMAVIKEGLEATQALDYTRPEFVEAETEAGVQQLRTVAISAAMCKAAGAAPAEGIFDRAYYEEMVAAPFRDGTIGEAPVLPGTGMFMPAGSAAWKDKGLFRRDVPEFEPALCTGCMECTLVCPDAAIPNTVHDIHDLLLTGLKHLDLVEAQREAVRDRVFALADAVRETYRGSKDAKAFGDVVAAAAAGLDVDNPTLKRNLGKLAEVLGEFPVARTRPFFDSMEKEKPGTGGLYSVAIDPWKCSGCLECIDVCGPGALKAREQDAALLDSLQSRFEFLSQTPNTPARFTDAALTADGDTKRLMLDRANYYATTGGHGACRGCGEVTAIRLVTSTNNAIQTKRRKDHLRELENVIDKLKAKLPAVQDDKARRERIAGVIEVLEKRQYLLESGPTGNGPASAVIANATGCSSVYASTFPFNPYNDPWVNSLFQDTPAVAKGLFEGLTASAVDDVKAMRIAKLELDDAYDPGMHDKFFRTFAWSQFTPEELSLLPTVISMGGDGATYDIGFGALSRLLATNTPVKVVVLNTGVYSNTGGQASTASLTGQDSDLSRFGAAHAGKQEDRKELGLIAAFHPNVFVVQTSTALQQHFLQNVTRYLNHTSSPAVLDVYTPCQAEHGIADAAASRRARLAVEARMNPVFVHDPGADRSRKGWFSLDGNPDVDKDWTTTTIEYVEDGATKLKEVVLTPAYFAQEETRFKKQFRPLKNEADAIPVEDFVALDPAARAGKVPFVWSTDADKRLVKLEVSNTIVHLVEERRRYWRTLQYLAGRPIERLDADHRIELEALKSRYEQAVQTQESTLDTIARAMSELAASSSAPSPAALAGALAPFGAAPGAAAAAPAAAAKTNGSALPHIRDEDVAACTNCKTCYQQVPELFERTRIMVDGVSKEVAHTIPGALETVKVTPDLKARLAKAAAGCDAEIVR</sequence>
<dbReference type="GO" id="GO:0044281">
    <property type="term" value="P:small molecule metabolic process"/>
    <property type="evidence" value="ECO:0007669"/>
    <property type="project" value="UniProtKB-ARBA"/>
</dbReference>
<evidence type="ECO:0000256" key="3">
    <source>
        <dbReference type="ARBA" id="ARBA00022723"/>
    </source>
</evidence>
<gene>
    <name evidence="10" type="ORF">CH338_11350</name>
</gene>
<dbReference type="GO" id="GO:0051539">
    <property type="term" value="F:4 iron, 4 sulfur cluster binding"/>
    <property type="evidence" value="ECO:0007669"/>
    <property type="project" value="UniProtKB-KW"/>
</dbReference>
<dbReference type="CDD" id="cd07034">
    <property type="entry name" value="TPP_PYR_PFOR_IOR-alpha_like"/>
    <property type="match status" value="1"/>
</dbReference>
<dbReference type="PANTHER" id="PTHR32154:SF0">
    <property type="entry name" value="PYRUVATE-FLAVODOXIN OXIDOREDUCTASE-RELATED"/>
    <property type="match status" value="1"/>
</dbReference>
<evidence type="ECO:0000256" key="8">
    <source>
        <dbReference type="SAM" id="Coils"/>
    </source>
</evidence>
<evidence type="ECO:0000256" key="7">
    <source>
        <dbReference type="ARBA" id="ARBA00023014"/>
    </source>
</evidence>
<keyword evidence="5" id="KW-0560">Oxidoreductase</keyword>
<dbReference type="GO" id="GO:0030976">
    <property type="term" value="F:thiamine pyrophosphate binding"/>
    <property type="evidence" value="ECO:0007669"/>
    <property type="project" value="InterPro"/>
</dbReference>
<dbReference type="InterPro" id="IPR029061">
    <property type="entry name" value="THDP-binding"/>
</dbReference>
<keyword evidence="10" id="KW-0670">Pyruvate</keyword>
<keyword evidence="2" id="KW-0004">4Fe-4S</keyword>
<dbReference type="SUPFAM" id="SSF53323">
    <property type="entry name" value="Pyruvate-ferredoxin oxidoreductase, PFOR, domain III"/>
    <property type="match status" value="1"/>
</dbReference>
<keyword evidence="11" id="KW-1185">Reference proteome</keyword>
<proteinExistence type="predicted"/>
<dbReference type="InterPro" id="IPR017896">
    <property type="entry name" value="4Fe4S_Fe-S-bd"/>
</dbReference>
<dbReference type="InterPro" id="IPR002869">
    <property type="entry name" value="Pyrv_flavodox_OxRed_cen"/>
</dbReference>
<evidence type="ECO:0000256" key="6">
    <source>
        <dbReference type="ARBA" id="ARBA00023004"/>
    </source>
</evidence>
<feature type="domain" description="4Fe-4S ferredoxin-type" evidence="9">
    <location>
        <begin position="837"/>
        <end position="867"/>
    </location>
</feature>
<keyword evidence="7" id="KW-0411">Iron-sulfur</keyword>
<dbReference type="PANTHER" id="PTHR32154">
    <property type="entry name" value="PYRUVATE-FLAVODOXIN OXIDOREDUCTASE-RELATED"/>
    <property type="match status" value="1"/>
</dbReference>
<dbReference type="Gene3D" id="3.40.50.970">
    <property type="match status" value="2"/>
</dbReference>
<evidence type="ECO:0000256" key="1">
    <source>
        <dbReference type="ARBA" id="ARBA00022448"/>
    </source>
</evidence>
<feature type="coiled-coil region" evidence="8">
    <location>
        <begin position="1074"/>
        <end position="1101"/>
    </location>
</feature>
<dbReference type="Pfam" id="PF17147">
    <property type="entry name" value="PFOR_II"/>
    <property type="match status" value="1"/>
</dbReference>
<dbReference type="InterPro" id="IPR033412">
    <property type="entry name" value="PFOR_II"/>
</dbReference>
<evidence type="ECO:0000313" key="11">
    <source>
        <dbReference type="Proteomes" id="UP000248863"/>
    </source>
</evidence>